<reference evidence="1 2" key="1">
    <citation type="journal article" date="2017" name="Genome Biol. Evol.">
        <title>Phytophthora megakarya and P. palmivora, closely related causal agents of cacao black pod rot, underwent increases in genome sizes and gene numbers by different mechanisms.</title>
        <authorList>
            <person name="Ali S.S."/>
            <person name="Shao J."/>
            <person name="Lary D.J."/>
            <person name="Kronmiller B."/>
            <person name="Shen D."/>
            <person name="Strem M.D."/>
            <person name="Amoako-Attah I."/>
            <person name="Akrofi A.Y."/>
            <person name="Begoude B.A."/>
            <person name="Ten Hoopen G.M."/>
            <person name="Coulibaly K."/>
            <person name="Kebe B.I."/>
            <person name="Melnick R.L."/>
            <person name="Guiltinan M.J."/>
            <person name="Tyler B.M."/>
            <person name="Meinhardt L.W."/>
            <person name="Bailey B.A."/>
        </authorList>
    </citation>
    <scope>NUCLEOTIDE SEQUENCE [LARGE SCALE GENOMIC DNA]</scope>
    <source>
        <strain evidence="2">sbr112.9</strain>
    </source>
</reference>
<protein>
    <submittedName>
        <fullName evidence="1">Uncharacterized protein</fullName>
    </submittedName>
</protein>
<dbReference type="AlphaFoldDB" id="A0A2P4Y5B2"/>
<comment type="caution">
    <text evidence="1">The sequence shown here is derived from an EMBL/GenBank/DDBJ whole genome shotgun (WGS) entry which is preliminary data.</text>
</comment>
<dbReference type="Proteomes" id="UP000237271">
    <property type="component" value="Unassembled WGS sequence"/>
</dbReference>
<keyword evidence="2" id="KW-1185">Reference proteome</keyword>
<dbReference type="EMBL" id="NCKW01005349">
    <property type="protein sequence ID" value="POM72991.1"/>
    <property type="molecule type" value="Genomic_DNA"/>
</dbReference>
<gene>
    <name evidence="1" type="ORF">PHPALM_10211</name>
</gene>
<accession>A0A2P4Y5B2</accession>
<sequence length="186" mass="20556">MTKSVAFEIIALGLGPSGQAAAQAGKPKALEVLRQDVNALGRETLELHGRVDQRVPASALKELRRDLDTLIQEMPGRMPSYESQGYSHHSTYGYGSYASSSHSVPSYHSYDSRGYQPVYHSQAPTPATPVVQRTQPRFEEWIVILLKTPHVESRVNGIRCAMSGQDRKGSNEAILQLVALYRANHL</sequence>
<organism evidence="1 2">
    <name type="scientific">Phytophthora palmivora</name>
    <dbReference type="NCBI Taxonomy" id="4796"/>
    <lineage>
        <taxon>Eukaryota</taxon>
        <taxon>Sar</taxon>
        <taxon>Stramenopiles</taxon>
        <taxon>Oomycota</taxon>
        <taxon>Peronosporomycetes</taxon>
        <taxon>Peronosporales</taxon>
        <taxon>Peronosporaceae</taxon>
        <taxon>Phytophthora</taxon>
    </lineage>
</organism>
<evidence type="ECO:0000313" key="1">
    <source>
        <dbReference type="EMBL" id="POM72991.1"/>
    </source>
</evidence>
<name>A0A2P4Y5B2_9STRA</name>
<proteinExistence type="predicted"/>
<evidence type="ECO:0000313" key="2">
    <source>
        <dbReference type="Proteomes" id="UP000237271"/>
    </source>
</evidence>